<dbReference type="InterPro" id="IPR015422">
    <property type="entry name" value="PyrdxlP-dep_Trfase_small"/>
</dbReference>
<evidence type="ECO:0000256" key="3">
    <source>
        <dbReference type="ARBA" id="ARBA00012912"/>
    </source>
</evidence>
<dbReference type="GO" id="GO:0009450">
    <property type="term" value="P:gamma-aminobutyric acid catabolic process"/>
    <property type="evidence" value="ECO:0007669"/>
    <property type="project" value="TreeGrafter"/>
</dbReference>
<dbReference type="CDD" id="cd00610">
    <property type="entry name" value="OAT_like"/>
    <property type="match status" value="1"/>
</dbReference>
<dbReference type="PIRSF" id="PIRSF000521">
    <property type="entry name" value="Transaminase_4ab_Lys_Orn"/>
    <property type="match status" value="1"/>
</dbReference>
<dbReference type="PANTHER" id="PTHR43206:SF1">
    <property type="entry name" value="4-AMINOBUTYRATE AMINOTRANSFERASE, MITOCHONDRIAL"/>
    <property type="match status" value="1"/>
</dbReference>
<keyword evidence="6" id="KW-0808">Transferase</keyword>
<dbReference type="InterPro" id="IPR004631">
    <property type="entry name" value="4NH2But_aminotransferase_euk"/>
</dbReference>
<evidence type="ECO:0000256" key="4">
    <source>
        <dbReference type="ARBA" id="ARBA00018543"/>
    </source>
</evidence>
<evidence type="ECO:0000256" key="7">
    <source>
        <dbReference type="ARBA" id="ARBA00022898"/>
    </source>
</evidence>
<evidence type="ECO:0000256" key="10">
    <source>
        <dbReference type="ARBA" id="ARBA00048021"/>
    </source>
</evidence>
<evidence type="ECO:0000256" key="2">
    <source>
        <dbReference type="ARBA" id="ARBA00008954"/>
    </source>
</evidence>
<dbReference type="Gene3D" id="3.90.1150.10">
    <property type="entry name" value="Aspartate Aminotransferase, domain 1"/>
    <property type="match status" value="1"/>
</dbReference>
<name>A0A139H298_9PEZI</name>
<evidence type="ECO:0000256" key="9">
    <source>
        <dbReference type="ARBA" id="ARBA00031787"/>
    </source>
</evidence>
<dbReference type="InterPro" id="IPR005814">
    <property type="entry name" value="Aminotrans_3"/>
</dbReference>
<gene>
    <name evidence="12" type="ORF">AC578_1956</name>
</gene>
<dbReference type="PANTHER" id="PTHR43206">
    <property type="entry name" value="AMINOTRANSFERASE"/>
    <property type="match status" value="1"/>
</dbReference>
<evidence type="ECO:0000313" key="12">
    <source>
        <dbReference type="EMBL" id="KXS96564.1"/>
    </source>
</evidence>
<dbReference type="NCBIfam" id="TIGR00699">
    <property type="entry name" value="GABAtrns_euk"/>
    <property type="match status" value="1"/>
</dbReference>
<evidence type="ECO:0000256" key="6">
    <source>
        <dbReference type="ARBA" id="ARBA00022679"/>
    </source>
</evidence>
<comment type="caution">
    <text evidence="12">The sequence shown here is derived from an EMBL/GenBank/DDBJ whole genome shotgun (WGS) entry which is preliminary data.</text>
</comment>
<dbReference type="GO" id="GO:0030170">
    <property type="term" value="F:pyridoxal phosphate binding"/>
    <property type="evidence" value="ECO:0007669"/>
    <property type="project" value="InterPro"/>
</dbReference>
<dbReference type="InterPro" id="IPR015424">
    <property type="entry name" value="PyrdxlP-dep_Trfase"/>
</dbReference>
<evidence type="ECO:0000256" key="11">
    <source>
        <dbReference type="RuleBase" id="RU003560"/>
    </source>
</evidence>
<dbReference type="EMBL" id="LFZN01000171">
    <property type="protein sequence ID" value="KXS96564.1"/>
    <property type="molecule type" value="Genomic_DNA"/>
</dbReference>
<dbReference type="AlphaFoldDB" id="A0A139H298"/>
<keyword evidence="7 11" id="KW-0663">Pyridoxal phosphate</keyword>
<dbReference type="InterPro" id="IPR015421">
    <property type="entry name" value="PyrdxlP-dep_Trfase_major"/>
</dbReference>
<dbReference type="Pfam" id="PF00202">
    <property type="entry name" value="Aminotran_3"/>
    <property type="match status" value="1"/>
</dbReference>
<dbReference type="SUPFAM" id="SSF53383">
    <property type="entry name" value="PLP-dependent transferases"/>
    <property type="match status" value="1"/>
</dbReference>
<dbReference type="Gene3D" id="3.40.640.10">
    <property type="entry name" value="Type I PLP-dependent aspartate aminotransferase-like (Major domain)"/>
    <property type="match status" value="1"/>
</dbReference>
<proteinExistence type="inferred from homology"/>
<keyword evidence="13" id="KW-1185">Reference proteome</keyword>
<dbReference type="STRING" id="321146.A0A139H298"/>
<comment type="catalytic activity">
    <reaction evidence="10">
        <text>4-aminobutanoate + 2-oxoglutarate = succinate semialdehyde + L-glutamate</text>
        <dbReference type="Rhea" id="RHEA:23352"/>
        <dbReference type="ChEBI" id="CHEBI:16810"/>
        <dbReference type="ChEBI" id="CHEBI:29985"/>
        <dbReference type="ChEBI" id="CHEBI:57706"/>
        <dbReference type="ChEBI" id="CHEBI:59888"/>
        <dbReference type="EC" id="2.6.1.19"/>
    </reaction>
</comment>
<dbReference type="GO" id="GO:0034386">
    <property type="term" value="F:4-aminobutyrate:2-oxoglutarate transaminase activity"/>
    <property type="evidence" value="ECO:0007669"/>
    <property type="project" value="UniProtKB-EC"/>
</dbReference>
<dbReference type="Proteomes" id="UP000070133">
    <property type="component" value="Unassembled WGS sequence"/>
</dbReference>
<evidence type="ECO:0000313" key="13">
    <source>
        <dbReference type="Proteomes" id="UP000070133"/>
    </source>
</evidence>
<sequence length="494" mass="54307">MATQSPSHGASAAAAAAVKSAFNNHVVDHGQSYLPDEPTGPSIRTEIPGPKSKEAIAELDKVFDTRSLNMMVNYQNSFGNYIADLDGNVLLDVYAQIASIPVGYSNPALLAAATSPEMASAIINRPALGNFPQHDWAHILKSGILRVAPPGCDQVFTAQAGSDANELAYKAAFMWKRRQQRGGPDVEFTAEEMNSSMNNQSPGSPNMSILSFKTAFHGRLFGSLSTTRSKPIHKLDIPAFDWPQASFPALKYPLEQHAEENAKEEARCLAEVEELITTYHNPPAAIIIEPIQSEGGDNHASPAFFNGLRQITRKHDVLMIVDEVQTGVGATGKFWAHEHWNLQDPPDMVTFSKKAQTAGYYFGNNDLRPNKPYRQFNTWMGDPARAILFRAIIDEIERLNLVQNTAHTGDYLFSGLENLAKKYPGEINNLRGKGQGTFIAWDSPRRDEILKKAKGVGINIGGSGERAVRLRPMLIFQKKHADILLGGLEKIFSK</sequence>
<dbReference type="GO" id="GO:0005739">
    <property type="term" value="C:mitochondrion"/>
    <property type="evidence" value="ECO:0007669"/>
    <property type="project" value="TreeGrafter"/>
</dbReference>
<organism evidence="12 13">
    <name type="scientific">Pseudocercospora eumusae</name>
    <dbReference type="NCBI Taxonomy" id="321146"/>
    <lineage>
        <taxon>Eukaryota</taxon>
        <taxon>Fungi</taxon>
        <taxon>Dikarya</taxon>
        <taxon>Ascomycota</taxon>
        <taxon>Pezizomycotina</taxon>
        <taxon>Dothideomycetes</taxon>
        <taxon>Dothideomycetidae</taxon>
        <taxon>Mycosphaerellales</taxon>
        <taxon>Mycosphaerellaceae</taxon>
        <taxon>Pseudocercospora</taxon>
    </lineage>
</organism>
<accession>A0A139H298</accession>
<keyword evidence="5" id="KW-0032">Aminotransferase</keyword>
<evidence type="ECO:0000256" key="5">
    <source>
        <dbReference type="ARBA" id="ARBA00022576"/>
    </source>
</evidence>
<reference evidence="12 13" key="1">
    <citation type="submission" date="2015-07" db="EMBL/GenBank/DDBJ databases">
        <title>Comparative genomics of the Sigatoka disease complex on banana suggests a link between parallel evolutionary changes in Pseudocercospora fijiensis and Pseudocercospora eumusae and increased virulence on the banana host.</title>
        <authorList>
            <person name="Chang T.-C."/>
            <person name="Salvucci A."/>
            <person name="Crous P.W."/>
            <person name="Stergiopoulos I."/>
        </authorList>
    </citation>
    <scope>NUCLEOTIDE SEQUENCE [LARGE SCALE GENOMIC DNA]</scope>
    <source>
        <strain evidence="12 13">CBS 114824</strain>
    </source>
</reference>
<evidence type="ECO:0000256" key="1">
    <source>
        <dbReference type="ARBA" id="ARBA00001933"/>
    </source>
</evidence>
<dbReference type="EC" id="2.6.1.19" evidence="3"/>
<dbReference type="FunFam" id="3.40.640.10:FF:000029">
    <property type="entry name" value="4-aminobutyrate aminotransferase, mitochondrial"/>
    <property type="match status" value="1"/>
</dbReference>
<dbReference type="OrthoDB" id="10260828at2759"/>
<evidence type="ECO:0000256" key="8">
    <source>
        <dbReference type="ARBA" id="ARBA00030204"/>
    </source>
</evidence>
<comment type="similarity">
    <text evidence="2 11">Belongs to the class-III pyridoxal-phosphate-dependent aminotransferase family.</text>
</comment>
<comment type="cofactor">
    <cofactor evidence="1">
        <name>pyridoxal 5'-phosphate</name>
        <dbReference type="ChEBI" id="CHEBI:597326"/>
    </cofactor>
</comment>
<protein>
    <recommendedName>
        <fullName evidence="4">4-aminobutyrate aminotransferase</fullName>
        <ecNumber evidence="3">2.6.1.19</ecNumber>
    </recommendedName>
    <alternativeName>
        <fullName evidence="9">GABA aminotransferase</fullName>
    </alternativeName>
    <alternativeName>
        <fullName evidence="8">Gamma-amino-N-butyrate transaminase</fullName>
    </alternativeName>
</protein>